<organism evidence="7 8">
    <name type="scientific">Azospira oryzae</name>
    <dbReference type="NCBI Taxonomy" id="146939"/>
    <lineage>
        <taxon>Bacteria</taxon>
        <taxon>Pseudomonadati</taxon>
        <taxon>Pseudomonadota</taxon>
        <taxon>Betaproteobacteria</taxon>
        <taxon>Rhodocyclales</taxon>
        <taxon>Rhodocyclaceae</taxon>
        <taxon>Azospira</taxon>
    </lineage>
</organism>
<dbReference type="PANTHER" id="PTHR44757">
    <property type="entry name" value="DIGUANYLATE CYCLASE DGCP"/>
    <property type="match status" value="1"/>
</dbReference>
<dbReference type="SUPFAM" id="SSF52172">
    <property type="entry name" value="CheY-like"/>
    <property type="match status" value="1"/>
</dbReference>
<dbReference type="InterPro" id="IPR043128">
    <property type="entry name" value="Rev_trsase/Diguanyl_cyclase"/>
</dbReference>
<dbReference type="PROSITE" id="PS50110">
    <property type="entry name" value="RESPONSE_REGULATORY"/>
    <property type="match status" value="1"/>
</dbReference>
<evidence type="ECO:0000313" key="7">
    <source>
        <dbReference type="EMBL" id="RZT89784.1"/>
    </source>
</evidence>
<dbReference type="InterPro" id="IPR011006">
    <property type="entry name" value="CheY-like_superfamily"/>
</dbReference>
<dbReference type="InterPro" id="IPR035965">
    <property type="entry name" value="PAS-like_dom_sf"/>
</dbReference>
<evidence type="ECO:0000259" key="2">
    <source>
        <dbReference type="PROSITE" id="PS50110"/>
    </source>
</evidence>
<dbReference type="InterPro" id="IPR000700">
    <property type="entry name" value="PAS-assoc_C"/>
</dbReference>
<feature type="domain" description="PAS" evidence="3">
    <location>
        <begin position="24"/>
        <end position="97"/>
    </location>
</feature>
<dbReference type="InterPro" id="IPR001610">
    <property type="entry name" value="PAC"/>
</dbReference>
<dbReference type="Gene3D" id="3.30.450.20">
    <property type="entry name" value="PAS domain"/>
    <property type="match status" value="2"/>
</dbReference>
<dbReference type="SUPFAM" id="SSF55073">
    <property type="entry name" value="Nucleotide cyclase"/>
    <property type="match status" value="1"/>
</dbReference>
<dbReference type="Pfam" id="PF00990">
    <property type="entry name" value="GGDEF"/>
    <property type="match status" value="1"/>
</dbReference>
<dbReference type="InterPro" id="IPR001789">
    <property type="entry name" value="Sig_transdc_resp-reg_receiver"/>
</dbReference>
<protein>
    <submittedName>
        <fullName evidence="7">PAS domain S-box-containing protein/diguanylate cyclase (GGDEF)-like protein</fullName>
    </submittedName>
</protein>
<dbReference type="EMBL" id="SHKM01000001">
    <property type="protein sequence ID" value="RZT89784.1"/>
    <property type="molecule type" value="Genomic_DNA"/>
</dbReference>
<dbReference type="PROSITE" id="PS50113">
    <property type="entry name" value="PAC"/>
    <property type="match status" value="1"/>
</dbReference>
<dbReference type="Gene3D" id="3.40.50.2300">
    <property type="match status" value="1"/>
</dbReference>
<dbReference type="InterPro" id="IPR000160">
    <property type="entry name" value="GGDEF_dom"/>
</dbReference>
<accession>A0ABY0IQD9</accession>
<dbReference type="InterPro" id="IPR000014">
    <property type="entry name" value="PAS"/>
</dbReference>
<evidence type="ECO:0000259" key="5">
    <source>
        <dbReference type="PROSITE" id="PS50883"/>
    </source>
</evidence>
<dbReference type="PROSITE" id="PS50883">
    <property type="entry name" value="EAL"/>
    <property type="match status" value="1"/>
</dbReference>
<dbReference type="Gene3D" id="3.30.70.270">
    <property type="match status" value="1"/>
</dbReference>
<reference evidence="7 8" key="1">
    <citation type="submission" date="2019-02" db="EMBL/GenBank/DDBJ databases">
        <title>Genomic Encyclopedia of Type Strains, Phase IV (KMG-IV): sequencing the most valuable type-strain genomes for metagenomic binning, comparative biology and taxonomic classification.</title>
        <authorList>
            <person name="Goeker M."/>
        </authorList>
    </citation>
    <scope>NUCLEOTIDE SEQUENCE [LARGE SCALE GENOMIC DNA]</scope>
    <source>
        <strain evidence="7 8">DSM 21223</strain>
    </source>
</reference>
<dbReference type="SMART" id="SM00052">
    <property type="entry name" value="EAL"/>
    <property type="match status" value="1"/>
</dbReference>
<evidence type="ECO:0000259" key="3">
    <source>
        <dbReference type="PROSITE" id="PS50112"/>
    </source>
</evidence>
<sequence length="986" mass="107538">MPKPPPAPRETRGIENVLTRLRQGENRFVQLADNIPESFWLIDIAARRVVYANPAYATHWGGSVEDLYRNRFDWLRFIHPDDLDRMREAVRRNPRGGVNEVVRIVHPNGGERWLHIRSFDMKDEQGNAHSVGGVGTDITDLVLQREALRASEAVQKGVLDALPAHIAILDAEGIIVAVNEPWSRFAAENSHDPSSAGVGCNYIRVCERSWGESAEEAQDIAVGIRAVIDGLQHEFSLVYACHSPTEKRWFRVLVTPLEARGNRGAVVMHLNVTETVEAQQRLTHLAHFDSLTGLPNRLLFRERLKAALAMVQRQGGRLAVMFIDLDRFKVVNDTLGHLAGDALLQQVAARIGGCLRASDTVGRLGGDEFAVLVPDPEREYDVTVVARRLVDTLAQPITLEGQELFVSASIGITLYPDDCDDLEKLIRNADTAMYRAKELGRNNFQFFTAAMNARVKEQLQLETDLRRAVQRQEFILHFQPKVSCSHGGITGFEALLRWQHPVRGLVSPMEFIPLLEETGLIVPVGTWVLQQACQQAAAWHLAGHGQLTVAVNLSARQLQSEALVQDVRQALEDSGLPPQALELELTESLLMSHVEDNIALLNRLKAMGVQLSVDDFGTGYSSLAYLKRLPLDTVKVDRAFVQDITADPGDASITRAVITMAHNLRLKVVAEGVETEGQIALLVANHCDEMQGYYFSRPVPAPEALALLDKGRVLPGRLRARGAQVPTVLLVLTAPALRLTLGRALEEANLRVLLAGGGEEGLAALACQRVDAIVADAGLTDSAGQAFLERAGQLQPEAGFLLLSSADNMAAAAAELPTHLAGHLLSRDVGTEVLVAGVLEALRQHSLLLENQRLTQEVHSAGLELSRLGQELESLLASHARQEIRPQQATGIAHEVLQELPAAVLGVDASGMVAYANAAAERLWPACGLIGNESADLLPPELLALLQAGGGSREITLNQGGRCRALCQPFGNDAKTRGHLLLLLPL</sequence>
<feature type="modified residue" description="4-aspartylphosphate" evidence="1">
    <location>
        <position position="776"/>
    </location>
</feature>
<dbReference type="NCBIfam" id="TIGR00254">
    <property type="entry name" value="GGDEF"/>
    <property type="match status" value="1"/>
</dbReference>
<dbReference type="InterPro" id="IPR013655">
    <property type="entry name" value="PAS_fold_3"/>
</dbReference>
<dbReference type="Pfam" id="PF00563">
    <property type="entry name" value="EAL"/>
    <property type="match status" value="1"/>
</dbReference>
<dbReference type="CDD" id="cd01948">
    <property type="entry name" value="EAL"/>
    <property type="match status" value="1"/>
</dbReference>
<keyword evidence="8" id="KW-1185">Reference proteome</keyword>
<keyword evidence="1" id="KW-0597">Phosphoprotein</keyword>
<feature type="domain" description="Response regulatory" evidence="2">
    <location>
        <begin position="727"/>
        <end position="842"/>
    </location>
</feature>
<feature type="domain" description="EAL" evidence="5">
    <location>
        <begin position="458"/>
        <end position="712"/>
    </location>
</feature>
<dbReference type="InterPro" id="IPR001633">
    <property type="entry name" value="EAL_dom"/>
</dbReference>
<comment type="caution">
    <text evidence="7">The sequence shown here is derived from an EMBL/GenBank/DDBJ whole genome shotgun (WGS) entry which is preliminary data.</text>
</comment>
<dbReference type="SMART" id="SM00086">
    <property type="entry name" value="PAC"/>
    <property type="match status" value="1"/>
</dbReference>
<evidence type="ECO:0000256" key="1">
    <source>
        <dbReference type="PROSITE-ProRule" id="PRU00169"/>
    </source>
</evidence>
<proteinExistence type="predicted"/>
<evidence type="ECO:0000259" key="6">
    <source>
        <dbReference type="PROSITE" id="PS50887"/>
    </source>
</evidence>
<dbReference type="SMART" id="SM00091">
    <property type="entry name" value="PAS"/>
    <property type="match status" value="2"/>
</dbReference>
<name>A0ABY0IQD9_9RHOO</name>
<feature type="domain" description="PAC" evidence="4">
    <location>
        <begin position="98"/>
        <end position="150"/>
    </location>
</feature>
<dbReference type="CDD" id="cd00130">
    <property type="entry name" value="PAS"/>
    <property type="match status" value="1"/>
</dbReference>
<dbReference type="Pfam" id="PF08447">
    <property type="entry name" value="PAS_3"/>
    <property type="match status" value="1"/>
</dbReference>
<dbReference type="SUPFAM" id="SSF141868">
    <property type="entry name" value="EAL domain-like"/>
    <property type="match status" value="1"/>
</dbReference>
<dbReference type="PANTHER" id="PTHR44757:SF2">
    <property type="entry name" value="BIOFILM ARCHITECTURE MAINTENANCE PROTEIN MBAA"/>
    <property type="match status" value="1"/>
</dbReference>
<dbReference type="InterPro" id="IPR035919">
    <property type="entry name" value="EAL_sf"/>
</dbReference>
<dbReference type="Proteomes" id="UP000292136">
    <property type="component" value="Unassembled WGS sequence"/>
</dbReference>
<dbReference type="SMART" id="SM00267">
    <property type="entry name" value="GGDEF"/>
    <property type="match status" value="1"/>
</dbReference>
<dbReference type="InterPro" id="IPR052155">
    <property type="entry name" value="Biofilm_reg_signaling"/>
</dbReference>
<dbReference type="NCBIfam" id="TIGR00229">
    <property type="entry name" value="sensory_box"/>
    <property type="match status" value="1"/>
</dbReference>
<dbReference type="PROSITE" id="PS50112">
    <property type="entry name" value="PAS"/>
    <property type="match status" value="1"/>
</dbReference>
<dbReference type="Gene3D" id="3.20.20.450">
    <property type="entry name" value="EAL domain"/>
    <property type="match status" value="1"/>
</dbReference>
<gene>
    <name evidence="7" type="ORF">EV678_0578</name>
</gene>
<dbReference type="InterPro" id="IPR029787">
    <property type="entry name" value="Nucleotide_cyclase"/>
</dbReference>
<dbReference type="SUPFAM" id="SSF55785">
    <property type="entry name" value="PYP-like sensor domain (PAS domain)"/>
    <property type="match status" value="2"/>
</dbReference>
<feature type="domain" description="GGDEF" evidence="6">
    <location>
        <begin position="316"/>
        <end position="449"/>
    </location>
</feature>
<dbReference type="RefSeq" id="WP_130458447.1">
    <property type="nucleotide sequence ID" value="NZ_SHKM01000001.1"/>
</dbReference>
<dbReference type="PROSITE" id="PS50887">
    <property type="entry name" value="GGDEF"/>
    <property type="match status" value="1"/>
</dbReference>
<dbReference type="CDD" id="cd01949">
    <property type="entry name" value="GGDEF"/>
    <property type="match status" value="1"/>
</dbReference>
<evidence type="ECO:0000313" key="8">
    <source>
        <dbReference type="Proteomes" id="UP000292136"/>
    </source>
</evidence>
<evidence type="ECO:0000259" key="4">
    <source>
        <dbReference type="PROSITE" id="PS50113"/>
    </source>
</evidence>